<dbReference type="SUPFAM" id="SSF57850">
    <property type="entry name" value="RING/U-box"/>
    <property type="match status" value="1"/>
</dbReference>
<evidence type="ECO:0000256" key="1">
    <source>
        <dbReference type="PROSITE-ProRule" id="PRU00175"/>
    </source>
</evidence>
<feature type="repeat" description="ARM" evidence="2">
    <location>
        <begin position="563"/>
        <end position="604"/>
    </location>
</feature>
<sequence length="904" mass="94425">MAAAWLLVVALSQRARCVPHPSTAGVDLYEAIGASRGAATEALLADHAAAVAATMPALEAAASDVVDEATAAFEAHDAALAAVDEALLVARRKRLEVNAELDAAAKALRAATLALNRSAEGGPLADALETYATAYNLTAKLVDDAVKGGTKLRLKKSDPKLNAKLEANVTRALLGVSLSPAANATLKRAFDALRWDRSPKDRWDAVLTVDDFLDGCEPRLSRAAIAALGPIDWSQPLDPLRVERDAERKRLNAYFDYEGPGGISYAKFQAAVLRKVAHLDAGAVDGFVAAIAFADPAVKPGNVTADSARALLDLVNDTAVSIEDPERWTDRRSLLDVEGPPAAASLAESIRASCVQLEAVPPLLARAERLEDDAAELRLAAEAKLADADAAGAAADAALERARAPVAALEQRGRAMGAGDPILRQQSRRRSMDIRQEIAAHVQTLARRGKGKAGAMKQAADALAWLSQSSENKALIVAAGAVKGLVALLGGNSADGKASAANALRPLALNDAAKESMVAEGVISQLVALARDGSDVAKASAAGALMNIACNSDENGLAIAEAGGIEVLISVARDGGRGMEIFAGALLNLSFNDENKVKIAEAGGIEVFISVAGEGGRGALTAACALLNLSFNDENKVKIVEAGGIDVLVDILRERVCGRRGGAIQAAGALCNLSSNDEAKIALVVADAIPLLLDRARGLYLGALKNHTRQALRRLDMDDKTELSNAEIRGIPLLVKLSRDGSPSVKKRAVDALQTLTANGSSKAEAELKVADAAVDEARSLRDDCVRESAKAEAAAAKAARNRKDAEAALERAEAAAAEARSRRDDWLRFQNAALQAKVDELERRPAKKQRTDLATCVVCLDKPRSMVLFPCAHACLCAECGGALESCPICRADVANRAAIILS</sequence>
<organism evidence="6 7">
    <name type="scientific">Aureococcus anophagefferens</name>
    <name type="common">Harmful bloom alga</name>
    <dbReference type="NCBI Taxonomy" id="44056"/>
    <lineage>
        <taxon>Eukaryota</taxon>
        <taxon>Sar</taxon>
        <taxon>Stramenopiles</taxon>
        <taxon>Ochrophyta</taxon>
        <taxon>Pelagophyceae</taxon>
        <taxon>Pelagomonadales</taxon>
        <taxon>Pelagomonadaceae</taxon>
        <taxon>Aureococcus</taxon>
    </lineage>
</organism>
<proteinExistence type="predicted"/>
<dbReference type="Gene3D" id="1.25.10.10">
    <property type="entry name" value="Leucine-rich Repeat Variant"/>
    <property type="match status" value="2"/>
</dbReference>
<dbReference type="Pfam" id="PF00514">
    <property type="entry name" value="Arm"/>
    <property type="match status" value="1"/>
</dbReference>
<dbReference type="InterPro" id="IPR013083">
    <property type="entry name" value="Znf_RING/FYVE/PHD"/>
</dbReference>
<reference evidence="6 7" key="1">
    <citation type="submission" date="2024-03" db="EMBL/GenBank/DDBJ databases">
        <title>Aureococcus anophagefferens CCMP1851 and Kratosvirus quantuckense: Draft genome of a second virus-susceptible host strain in the model system.</title>
        <authorList>
            <person name="Chase E."/>
            <person name="Truchon A.R."/>
            <person name="Schepens W."/>
            <person name="Wilhelm S.W."/>
        </authorList>
    </citation>
    <scope>NUCLEOTIDE SEQUENCE [LARGE SCALE GENOMIC DNA]</scope>
    <source>
        <strain evidence="6 7">CCMP1851</strain>
    </source>
</reference>
<keyword evidence="1" id="KW-0479">Metal-binding</keyword>
<keyword evidence="1" id="KW-0862">Zinc</keyword>
<dbReference type="PANTHER" id="PTHR23315:SF7">
    <property type="entry name" value="U-BOX DOMAIN-CONTAINING PROTEIN 4"/>
    <property type="match status" value="1"/>
</dbReference>
<evidence type="ECO:0000256" key="3">
    <source>
        <dbReference type="SAM" id="Coils"/>
    </source>
</evidence>
<dbReference type="Gene3D" id="3.30.40.10">
    <property type="entry name" value="Zinc/RING finger domain, C3HC4 (zinc finger)"/>
    <property type="match status" value="1"/>
</dbReference>
<evidence type="ECO:0000313" key="7">
    <source>
        <dbReference type="Proteomes" id="UP001363151"/>
    </source>
</evidence>
<dbReference type="PROSITE" id="PS50176">
    <property type="entry name" value="ARM_REPEAT"/>
    <property type="match status" value="4"/>
</dbReference>
<evidence type="ECO:0000313" key="6">
    <source>
        <dbReference type="EMBL" id="KAK7254924.1"/>
    </source>
</evidence>
<dbReference type="SUPFAM" id="SSF48371">
    <property type="entry name" value="ARM repeat"/>
    <property type="match status" value="1"/>
</dbReference>
<keyword evidence="1" id="KW-0863">Zinc-finger</keyword>
<feature type="domain" description="RING-type" evidence="5">
    <location>
        <begin position="857"/>
        <end position="892"/>
    </location>
</feature>
<dbReference type="Proteomes" id="UP001363151">
    <property type="component" value="Unassembled WGS sequence"/>
</dbReference>
<accession>A0ABR1GFZ6</accession>
<dbReference type="PROSITE" id="PS50089">
    <property type="entry name" value="ZF_RING_2"/>
    <property type="match status" value="1"/>
</dbReference>
<feature type="signal peptide" evidence="4">
    <location>
        <begin position="1"/>
        <end position="17"/>
    </location>
</feature>
<gene>
    <name evidence="6" type="ORF">SO694_00137085</name>
</gene>
<feature type="repeat" description="ARM" evidence="2">
    <location>
        <begin position="643"/>
        <end position="688"/>
    </location>
</feature>
<dbReference type="EMBL" id="JBBJCI010000012">
    <property type="protein sequence ID" value="KAK7254924.1"/>
    <property type="molecule type" value="Genomic_DNA"/>
</dbReference>
<evidence type="ECO:0000256" key="2">
    <source>
        <dbReference type="PROSITE-ProRule" id="PRU00259"/>
    </source>
</evidence>
<dbReference type="PANTHER" id="PTHR23315">
    <property type="entry name" value="U BOX DOMAIN-CONTAINING"/>
    <property type="match status" value="1"/>
</dbReference>
<dbReference type="InterPro" id="IPR016024">
    <property type="entry name" value="ARM-type_fold"/>
</dbReference>
<dbReference type="Pfam" id="PF13920">
    <property type="entry name" value="zf-C3HC4_3"/>
    <property type="match status" value="1"/>
</dbReference>
<name>A0ABR1GFZ6_AURAN</name>
<feature type="repeat" description="ARM" evidence="2">
    <location>
        <begin position="480"/>
        <end position="522"/>
    </location>
</feature>
<dbReference type="SMART" id="SM00185">
    <property type="entry name" value="ARM"/>
    <property type="match status" value="6"/>
</dbReference>
<feature type="coiled-coil region" evidence="3">
    <location>
        <begin position="787"/>
        <end position="823"/>
    </location>
</feature>
<evidence type="ECO:0000259" key="5">
    <source>
        <dbReference type="PROSITE" id="PS50089"/>
    </source>
</evidence>
<keyword evidence="7" id="KW-1185">Reference proteome</keyword>
<keyword evidence="3" id="KW-0175">Coiled coil</keyword>
<comment type="caution">
    <text evidence="6">The sequence shown here is derived from an EMBL/GenBank/DDBJ whole genome shotgun (WGS) entry which is preliminary data.</text>
</comment>
<dbReference type="InterPro" id="IPR000225">
    <property type="entry name" value="Armadillo"/>
</dbReference>
<evidence type="ECO:0000256" key="4">
    <source>
        <dbReference type="SAM" id="SignalP"/>
    </source>
</evidence>
<protein>
    <recommendedName>
        <fullName evidence="5">RING-type domain-containing protein</fullName>
    </recommendedName>
</protein>
<dbReference type="InterPro" id="IPR011989">
    <property type="entry name" value="ARM-like"/>
</dbReference>
<keyword evidence="4" id="KW-0732">Signal</keyword>
<feature type="chain" id="PRO_5047482240" description="RING-type domain-containing protein" evidence="4">
    <location>
        <begin position="18"/>
        <end position="904"/>
    </location>
</feature>
<dbReference type="InterPro" id="IPR001841">
    <property type="entry name" value="Znf_RING"/>
</dbReference>
<feature type="repeat" description="ARM" evidence="2">
    <location>
        <begin position="521"/>
        <end position="563"/>
    </location>
</feature>